<evidence type="ECO:0000259" key="2">
    <source>
        <dbReference type="PROSITE" id="PS50989"/>
    </source>
</evidence>
<organism evidence="3 4">
    <name type="scientific">Bacillus inaquosorum KCTC 13429</name>
    <dbReference type="NCBI Taxonomy" id="1236548"/>
    <lineage>
        <taxon>Bacteria</taxon>
        <taxon>Bacillati</taxon>
        <taxon>Bacillota</taxon>
        <taxon>Bacilli</taxon>
        <taxon>Bacillales</taxon>
        <taxon>Bacillaceae</taxon>
        <taxon>Bacillus</taxon>
    </lineage>
</organism>
<gene>
    <name evidence="3" type="ORF">BSI_09300</name>
</gene>
<dbReference type="InterPro" id="IPR029045">
    <property type="entry name" value="ClpP/crotonase-like_dom_sf"/>
</dbReference>
<dbReference type="InterPro" id="IPR011763">
    <property type="entry name" value="COA_CT_C"/>
</dbReference>
<accession>A0A9W5LJH1</accession>
<name>A0A9W5LJH1_9BACI</name>
<feature type="domain" description="CoA carboxyltransferase C-terminal" evidence="2">
    <location>
        <begin position="258"/>
        <end position="503"/>
    </location>
</feature>
<evidence type="ECO:0000313" key="3">
    <source>
        <dbReference type="EMBL" id="ELS61851.1"/>
    </source>
</evidence>
<feature type="domain" description="CoA carboxyltransferase N-terminal" evidence="1">
    <location>
        <begin position="3"/>
        <end position="256"/>
    </location>
</feature>
<evidence type="ECO:0000313" key="4">
    <source>
        <dbReference type="Proteomes" id="UP000011182"/>
    </source>
</evidence>
<dbReference type="Gene3D" id="3.90.226.10">
    <property type="entry name" value="2-enoyl-CoA Hydratase, Chain A, domain 1"/>
    <property type="match status" value="2"/>
</dbReference>
<proteinExistence type="predicted"/>
<dbReference type="GO" id="GO:0009317">
    <property type="term" value="C:acetyl-CoA carboxylase complex"/>
    <property type="evidence" value="ECO:0007669"/>
    <property type="project" value="InterPro"/>
</dbReference>
<sequence length="509" mass="55419">MNMNEHIDHLYTRRRQAEQGGGHEKLVQQRQKGKLTARERITFLLDQDSFIELNPFMESQVLTREQRMLGDGVVTGYGTIDGRSVYVFAQDFTVFGGALGETHAKKICALMDLAAKNKAPIIGLNDSGGARIQEGVVSLDGYGHIFYRNVLYSGVIPQISVILGPCAGGAVYSPALTDFIFMAEQTGRMFITGPKVIEKVTGEQVDAESLGGAGIHNAVSGNAHFSGHTEKEVLTGVKKLLSYLPLNGQTAAPLPEKEASRPLLNRLVPADTTKPYDVRTVIKELADPQSFFEIQPFFAKNIVIGFARLGEKTIGIVASQPKHLAGSLTIDAADKAARFIRFCDAFDIPLLTVEDVPGFLPGVQQEHNGIIRHGAKLLFAYAEATVPKVTLIIRKAYGGAYVAMNSKAIGADLVFAWPNAEIAVMGSEGAASILYEKEIKASADPQKTKCEKTAEYKKQNAGPYKAAACGMVDDIILPEESRKRLIQAFHMLAHKTEERPKKKHGNIPL</sequence>
<dbReference type="PROSITE" id="PS50980">
    <property type="entry name" value="COA_CT_NTER"/>
    <property type="match status" value="1"/>
</dbReference>
<dbReference type="Pfam" id="PF01039">
    <property type="entry name" value="Carboxyl_trans"/>
    <property type="match status" value="1"/>
</dbReference>
<dbReference type="AlphaFoldDB" id="A0A9W5LJH1"/>
<evidence type="ECO:0000259" key="1">
    <source>
        <dbReference type="PROSITE" id="PS50980"/>
    </source>
</evidence>
<dbReference type="PROSITE" id="PS50989">
    <property type="entry name" value="COA_CT_CTER"/>
    <property type="match status" value="1"/>
</dbReference>
<protein>
    <submittedName>
        <fullName evidence="3">Acyl-CoA carboxylase</fullName>
    </submittedName>
</protein>
<dbReference type="Proteomes" id="UP000011182">
    <property type="component" value="Unassembled WGS sequence"/>
</dbReference>
<dbReference type="PRINTS" id="PR01070">
    <property type="entry name" value="ACCCTRFRASEB"/>
</dbReference>
<dbReference type="GO" id="GO:0006633">
    <property type="term" value="P:fatty acid biosynthetic process"/>
    <property type="evidence" value="ECO:0007669"/>
    <property type="project" value="InterPro"/>
</dbReference>
<dbReference type="InterPro" id="IPR000438">
    <property type="entry name" value="Acetyl_CoA_COase_Trfase_b_su"/>
</dbReference>
<comment type="caution">
    <text evidence="3">The sequence shown here is derived from an EMBL/GenBank/DDBJ whole genome shotgun (WGS) entry which is preliminary data.</text>
</comment>
<reference evidence="3 4" key="1">
    <citation type="journal article" date="2014" name="Syst. Appl. Microbiol.">
        <title>Genomic insights into the taxonomic status of the three subspecies of Bacillus subtilis.</title>
        <authorList>
            <person name="Yi H."/>
            <person name="Chun J."/>
            <person name="Cha C.J."/>
        </authorList>
    </citation>
    <scope>NUCLEOTIDE SEQUENCE [LARGE SCALE GENOMIC DNA]</scope>
    <source>
        <strain evidence="3 4">KCTC 13429</strain>
    </source>
</reference>
<dbReference type="EMBL" id="AMXN01000002">
    <property type="protein sequence ID" value="ELS61851.1"/>
    <property type="molecule type" value="Genomic_DNA"/>
</dbReference>
<dbReference type="PANTHER" id="PTHR43842:SF2">
    <property type="entry name" value="PROPIONYL-COA CARBOXYLASE BETA CHAIN, MITOCHONDRIAL"/>
    <property type="match status" value="1"/>
</dbReference>
<dbReference type="GO" id="GO:0004658">
    <property type="term" value="F:propionyl-CoA carboxylase activity"/>
    <property type="evidence" value="ECO:0007669"/>
    <property type="project" value="TreeGrafter"/>
</dbReference>
<dbReference type="InterPro" id="IPR034733">
    <property type="entry name" value="AcCoA_carboxyl_beta"/>
</dbReference>
<keyword evidence="4" id="KW-1185">Reference proteome</keyword>
<dbReference type="SUPFAM" id="SSF52096">
    <property type="entry name" value="ClpP/crotonase"/>
    <property type="match status" value="2"/>
</dbReference>
<dbReference type="InterPro" id="IPR011762">
    <property type="entry name" value="COA_CT_N"/>
</dbReference>
<dbReference type="PANTHER" id="PTHR43842">
    <property type="entry name" value="PROPIONYL-COA CARBOXYLASE BETA CHAIN"/>
    <property type="match status" value="1"/>
</dbReference>
<dbReference type="GO" id="GO:0003989">
    <property type="term" value="F:acetyl-CoA carboxylase activity"/>
    <property type="evidence" value="ECO:0007669"/>
    <property type="project" value="InterPro"/>
</dbReference>
<dbReference type="FunFam" id="3.90.226.10:FF:000016">
    <property type="entry name" value="Propionyl-CoA carboxylase, beta subunit"/>
    <property type="match status" value="1"/>
</dbReference>
<dbReference type="InterPro" id="IPR051047">
    <property type="entry name" value="AccD/PCCB"/>
</dbReference>